<dbReference type="RefSeq" id="WP_193994723.1">
    <property type="nucleotide sequence ID" value="NZ_JADEXP010000201.1"/>
</dbReference>
<evidence type="ECO:0000313" key="2">
    <source>
        <dbReference type="Proteomes" id="UP000615026"/>
    </source>
</evidence>
<dbReference type="EMBL" id="JADEXP010000201">
    <property type="protein sequence ID" value="MBE9068790.1"/>
    <property type="molecule type" value="Genomic_DNA"/>
</dbReference>
<gene>
    <name evidence="1" type="ORF">IQ260_19275</name>
</gene>
<evidence type="ECO:0000313" key="1">
    <source>
        <dbReference type="EMBL" id="MBE9068790.1"/>
    </source>
</evidence>
<accession>A0A928ZWP6</accession>
<organism evidence="1 2">
    <name type="scientific">Leptolyngbya cf. ectocarpi LEGE 11479</name>
    <dbReference type="NCBI Taxonomy" id="1828722"/>
    <lineage>
        <taxon>Bacteria</taxon>
        <taxon>Bacillati</taxon>
        <taxon>Cyanobacteriota</taxon>
        <taxon>Cyanophyceae</taxon>
        <taxon>Leptolyngbyales</taxon>
        <taxon>Leptolyngbyaceae</taxon>
        <taxon>Leptolyngbya group</taxon>
        <taxon>Leptolyngbya</taxon>
    </lineage>
</organism>
<protein>
    <submittedName>
        <fullName evidence="1">Uncharacterized protein</fullName>
    </submittedName>
</protein>
<dbReference type="Proteomes" id="UP000615026">
    <property type="component" value="Unassembled WGS sequence"/>
</dbReference>
<name>A0A928ZWP6_LEPEC</name>
<comment type="caution">
    <text evidence="1">The sequence shown here is derived from an EMBL/GenBank/DDBJ whole genome shotgun (WGS) entry which is preliminary data.</text>
</comment>
<keyword evidence="2" id="KW-1185">Reference proteome</keyword>
<proteinExistence type="predicted"/>
<sequence length="79" mass="8705">MTTQAATLPANLSITLPTGETIRHILLGSPGGIRQTIHLLHTLKYVEPNQWSPLIDIPDNQLILTPDQGDVISILMKRL</sequence>
<reference evidence="1" key="1">
    <citation type="submission" date="2020-10" db="EMBL/GenBank/DDBJ databases">
        <authorList>
            <person name="Castelo-Branco R."/>
            <person name="Eusebio N."/>
            <person name="Adriana R."/>
            <person name="Vieira A."/>
            <person name="Brugerolle De Fraissinette N."/>
            <person name="Rezende De Castro R."/>
            <person name="Schneider M.P."/>
            <person name="Vasconcelos V."/>
            <person name="Leao P.N."/>
        </authorList>
    </citation>
    <scope>NUCLEOTIDE SEQUENCE</scope>
    <source>
        <strain evidence="1">LEGE 11479</strain>
    </source>
</reference>
<dbReference type="AlphaFoldDB" id="A0A928ZWP6"/>